<keyword evidence="2" id="KW-0732">Signal</keyword>
<dbReference type="CDD" id="cd06339">
    <property type="entry name" value="PBP1_YraM_LppC_lipoprotein-like"/>
    <property type="match status" value="1"/>
</dbReference>
<comment type="similarity">
    <text evidence="1">Belongs to the leucine-binding protein family.</text>
</comment>
<dbReference type="PANTHER" id="PTHR30483">
    <property type="entry name" value="LEUCINE-SPECIFIC-BINDING PROTEIN"/>
    <property type="match status" value="1"/>
</dbReference>
<evidence type="ECO:0000256" key="3">
    <source>
        <dbReference type="ARBA" id="ARBA00022970"/>
    </source>
</evidence>
<dbReference type="PANTHER" id="PTHR30483:SF6">
    <property type="entry name" value="PERIPLASMIC BINDING PROTEIN OF ABC TRANSPORTER FOR NATURAL AMINO ACIDS"/>
    <property type="match status" value="1"/>
</dbReference>
<dbReference type="GO" id="GO:0006865">
    <property type="term" value="P:amino acid transport"/>
    <property type="evidence" value="ECO:0007669"/>
    <property type="project" value="UniProtKB-KW"/>
</dbReference>
<keyword evidence="3" id="KW-0029">Amino-acid transport</keyword>
<dbReference type="InterPro" id="IPR051010">
    <property type="entry name" value="BCAA_transport"/>
</dbReference>
<reference evidence="5 6" key="1">
    <citation type="submission" date="2018-11" db="EMBL/GenBank/DDBJ databases">
        <title>Mesobaculum littorinae gen. nov., sp. nov., isolated from Littorina scabra that represents a novel genus of the order Rhodobacteraceae.</title>
        <authorList>
            <person name="Li F."/>
        </authorList>
    </citation>
    <scope>NUCLEOTIDE SEQUENCE [LARGE SCALE GENOMIC DNA]</scope>
    <source>
        <strain evidence="5 6">M0103</strain>
    </source>
</reference>
<comment type="caution">
    <text evidence="5">The sequence shown here is derived from an EMBL/GenBank/DDBJ whole genome shotgun (WGS) entry which is preliminary data.</text>
</comment>
<dbReference type="Gene3D" id="3.40.50.2300">
    <property type="match status" value="2"/>
</dbReference>
<dbReference type="Pfam" id="PF13458">
    <property type="entry name" value="Peripla_BP_6"/>
    <property type="match status" value="1"/>
</dbReference>
<dbReference type="AlphaFoldDB" id="A0A438AFE9"/>
<evidence type="ECO:0000256" key="2">
    <source>
        <dbReference type="ARBA" id="ARBA00022729"/>
    </source>
</evidence>
<dbReference type="OrthoDB" id="7210494at2"/>
<keyword evidence="3" id="KW-0813">Transport</keyword>
<keyword evidence="6" id="KW-1185">Reference proteome</keyword>
<feature type="domain" description="Leucine-binding protein" evidence="4">
    <location>
        <begin position="48"/>
        <end position="377"/>
    </location>
</feature>
<dbReference type="EMBL" id="RQXX01000004">
    <property type="protein sequence ID" value="RVV97419.1"/>
    <property type="molecule type" value="Genomic_DNA"/>
</dbReference>
<dbReference type="Proteomes" id="UP000285908">
    <property type="component" value="Unassembled WGS sequence"/>
</dbReference>
<gene>
    <name evidence="5" type="ORF">EKE94_12760</name>
</gene>
<evidence type="ECO:0000313" key="5">
    <source>
        <dbReference type="EMBL" id="RVV97419.1"/>
    </source>
</evidence>
<sequence length="396" mass="40151">MLATLSTLPARLARIVLGLALIAVAACEPVGLTGPGGGSGQRIDPGAPVPVALLVPRSAPDGGATIAQSAENAARLAMADLNGVEIDLRVYDTGGDPSRAAQVANQAVSEGAKVILGPVFSQTSNAAGLAVASKGVNVLSLSNNSSIAGGNVFVLGNTFQNTADRLVRYAVAQGKGNIYVIHGNDVAEIQGRDAIAAAARNAGARVVGTGGFELSQNGVTQSVPRLAEEARASGADAVFLTSGNTGALPFLADLLPENGLTPQVAQYVGLQRLDIPSEALSVRGLQGSWFALPDRAVAGQFAARYRARYGGDPHPIVAAPAYDGIAAIGALVAEGRADALSRRSLTQTDGFSGASGVFRLQADGTNQRALAVAQIRNNQVIVIDPAPRSFGGGFGF</sequence>
<dbReference type="RefSeq" id="WP_127907014.1">
    <property type="nucleotide sequence ID" value="NZ_RQXX01000004.1"/>
</dbReference>
<accession>A0A438AFE9</accession>
<dbReference type="InterPro" id="IPR028082">
    <property type="entry name" value="Peripla_BP_I"/>
</dbReference>
<organism evidence="5 6">
    <name type="scientific">Mesobaculum littorinae</name>
    <dbReference type="NCBI Taxonomy" id="2486419"/>
    <lineage>
        <taxon>Bacteria</taxon>
        <taxon>Pseudomonadati</taxon>
        <taxon>Pseudomonadota</taxon>
        <taxon>Alphaproteobacteria</taxon>
        <taxon>Rhodobacterales</taxon>
        <taxon>Roseobacteraceae</taxon>
        <taxon>Mesobaculum</taxon>
    </lineage>
</organism>
<dbReference type="SUPFAM" id="SSF53822">
    <property type="entry name" value="Periplasmic binding protein-like I"/>
    <property type="match status" value="1"/>
</dbReference>
<name>A0A438AFE9_9RHOB</name>
<evidence type="ECO:0000256" key="1">
    <source>
        <dbReference type="ARBA" id="ARBA00010062"/>
    </source>
</evidence>
<protein>
    <submittedName>
        <fullName evidence="5">Penicillin-binding protein activator</fullName>
    </submittedName>
</protein>
<evidence type="ECO:0000313" key="6">
    <source>
        <dbReference type="Proteomes" id="UP000285908"/>
    </source>
</evidence>
<dbReference type="InterPro" id="IPR028081">
    <property type="entry name" value="Leu-bd"/>
</dbReference>
<proteinExistence type="inferred from homology"/>
<evidence type="ECO:0000259" key="4">
    <source>
        <dbReference type="Pfam" id="PF13458"/>
    </source>
</evidence>